<evidence type="ECO:0000256" key="2">
    <source>
        <dbReference type="SAM" id="Phobius"/>
    </source>
</evidence>
<accession>A0A2V5IFH4</accession>
<dbReference type="EMBL" id="KZ825574">
    <property type="protein sequence ID" value="PYI27270.1"/>
    <property type="molecule type" value="Genomic_DNA"/>
</dbReference>
<keyword evidence="2" id="KW-0472">Membrane</keyword>
<gene>
    <name evidence="3" type="ORF">BP00DRAFT_498175</name>
</gene>
<keyword evidence="2" id="KW-1133">Transmembrane helix</keyword>
<evidence type="ECO:0000256" key="1">
    <source>
        <dbReference type="SAM" id="MobiDB-lite"/>
    </source>
</evidence>
<protein>
    <submittedName>
        <fullName evidence="3">Uncharacterized protein</fullName>
    </submittedName>
</protein>
<feature type="region of interest" description="Disordered" evidence="1">
    <location>
        <begin position="50"/>
        <end position="130"/>
    </location>
</feature>
<evidence type="ECO:0000313" key="4">
    <source>
        <dbReference type="Proteomes" id="UP000248817"/>
    </source>
</evidence>
<keyword evidence="4" id="KW-1185">Reference proteome</keyword>
<feature type="compositionally biased region" description="Polar residues" evidence="1">
    <location>
        <begin position="117"/>
        <end position="130"/>
    </location>
</feature>
<proteinExistence type="predicted"/>
<dbReference type="Proteomes" id="UP000248817">
    <property type="component" value="Unassembled WGS sequence"/>
</dbReference>
<name>A0A2V5IFH4_9EURO</name>
<feature type="transmembrane region" description="Helical" evidence="2">
    <location>
        <begin position="179"/>
        <end position="201"/>
    </location>
</feature>
<sequence>MPGTPNFPDENNPTPASYSEFEEAMLEWADFMEERHGWFDIDPMQNFDFMAHTPTHIDPQLDGQQHRQISPTAHAGRSPPARERARSTRSLRRQHYPSAGRGPAPCNATGGVAAPAQPSTDQRTSGDTSDLSIYGRARTSALMKDVVTGSTATTTAMTMQCACTGIKVHASGPSFYMKGFLYCYVVVIVLGVPIVTSFLALSAERIIVPVMNDQGE</sequence>
<evidence type="ECO:0000313" key="3">
    <source>
        <dbReference type="EMBL" id="PYI27270.1"/>
    </source>
</evidence>
<dbReference type="AlphaFoldDB" id="A0A2V5IFH4"/>
<feature type="compositionally biased region" description="Polar residues" evidence="1">
    <location>
        <begin position="62"/>
        <end position="71"/>
    </location>
</feature>
<organism evidence="3 4">
    <name type="scientific">Aspergillus indologenus CBS 114.80</name>
    <dbReference type="NCBI Taxonomy" id="1450541"/>
    <lineage>
        <taxon>Eukaryota</taxon>
        <taxon>Fungi</taxon>
        <taxon>Dikarya</taxon>
        <taxon>Ascomycota</taxon>
        <taxon>Pezizomycotina</taxon>
        <taxon>Eurotiomycetes</taxon>
        <taxon>Eurotiomycetidae</taxon>
        <taxon>Eurotiales</taxon>
        <taxon>Aspergillaceae</taxon>
        <taxon>Aspergillus</taxon>
        <taxon>Aspergillus subgen. Circumdati</taxon>
    </lineage>
</organism>
<keyword evidence="2" id="KW-0812">Transmembrane</keyword>
<reference evidence="3 4" key="1">
    <citation type="submission" date="2018-02" db="EMBL/GenBank/DDBJ databases">
        <title>The genomes of Aspergillus section Nigri reveals drivers in fungal speciation.</title>
        <authorList>
            <consortium name="DOE Joint Genome Institute"/>
            <person name="Vesth T.C."/>
            <person name="Nybo J."/>
            <person name="Theobald S."/>
            <person name="Brandl J."/>
            <person name="Frisvad J.C."/>
            <person name="Nielsen K.F."/>
            <person name="Lyhne E.K."/>
            <person name="Kogle M.E."/>
            <person name="Kuo A."/>
            <person name="Riley R."/>
            <person name="Clum A."/>
            <person name="Nolan M."/>
            <person name="Lipzen A."/>
            <person name="Salamov A."/>
            <person name="Henrissat B."/>
            <person name="Wiebenga A."/>
            <person name="De vries R.P."/>
            <person name="Grigoriev I.V."/>
            <person name="Mortensen U.H."/>
            <person name="Andersen M.R."/>
            <person name="Baker S.E."/>
        </authorList>
    </citation>
    <scope>NUCLEOTIDE SEQUENCE [LARGE SCALE GENOMIC DNA]</scope>
    <source>
        <strain evidence="3 4">CBS 114.80</strain>
    </source>
</reference>